<dbReference type="InterPro" id="IPR009695">
    <property type="entry name" value="Diacylglyc_glucosyltr_N"/>
</dbReference>
<proteinExistence type="inferred from homology"/>
<dbReference type="PANTHER" id="PTHR43025">
    <property type="entry name" value="MONOGALACTOSYLDIACYLGLYCEROL SYNTHASE"/>
    <property type="match status" value="1"/>
</dbReference>
<evidence type="ECO:0000259" key="5">
    <source>
        <dbReference type="Pfam" id="PF04101"/>
    </source>
</evidence>
<dbReference type="RefSeq" id="WP_200310970.1">
    <property type="nucleotide sequence ID" value="NZ_JAENIM010000037.1"/>
</dbReference>
<dbReference type="InterPro" id="IPR007235">
    <property type="entry name" value="Glyco_trans_28_C"/>
</dbReference>
<feature type="domain" description="Diacylglycerol glucosyltransferase N-terminal" evidence="6">
    <location>
        <begin position="18"/>
        <end position="180"/>
    </location>
</feature>
<dbReference type="AlphaFoldDB" id="A0A8J7SHR0"/>
<accession>A0A8J7SHR0</accession>
<name>A0A8J7SHR0_9BACT</name>
<dbReference type="SUPFAM" id="SSF53756">
    <property type="entry name" value="UDP-Glycosyltransferase/glycogen phosphorylase"/>
    <property type="match status" value="1"/>
</dbReference>
<evidence type="ECO:0008006" key="9">
    <source>
        <dbReference type="Google" id="ProtNLM"/>
    </source>
</evidence>
<dbReference type="GO" id="GO:0016020">
    <property type="term" value="C:membrane"/>
    <property type="evidence" value="ECO:0007669"/>
    <property type="project" value="UniProtKB-SubCell"/>
</dbReference>
<evidence type="ECO:0000256" key="3">
    <source>
        <dbReference type="ARBA" id="ARBA00022676"/>
    </source>
</evidence>
<evidence type="ECO:0000313" key="7">
    <source>
        <dbReference type="EMBL" id="MBK1790950.1"/>
    </source>
</evidence>
<dbReference type="EMBL" id="JAENIM010000037">
    <property type="protein sequence ID" value="MBK1790950.1"/>
    <property type="molecule type" value="Genomic_DNA"/>
</dbReference>
<comment type="subcellular location">
    <subcellularLocation>
        <location evidence="1">Membrane</location>
    </subcellularLocation>
</comment>
<evidence type="ECO:0000256" key="1">
    <source>
        <dbReference type="ARBA" id="ARBA00004370"/>
    </source>
</evidence>
<dbReference type="GO" id="GO:0016758">
    <property type="term" value="F:hexosyltransferase activity"/>
    <property type="evidence" value="ECO:0007669"/>
    <property type="project" value="InterPro"/>
</dbReference>
<feature type="domain" description="Glycosyl transferase family 28 C-terminal" evidence="5">
    <location>
        <begin position="212"/>
        <end position="320"/>
    </location>
</feature>
<keyword evidence="4" id="KW-0808">Transferase</keyword>
<keyword evidence="8" id="KW-1185">Reference proteome</keyword>
<evidence type="ECO:0000256" key="2">
    <source>
        <dbReference type="ARBA" id="ARBA00006962"/>
    </source>
</evidence>
<comment type="caution">
    <text evidence="7">The sequence shown here is derived from an EMBL/GenBank/DDBJ whole genome shotgun (WGS) entry which is preliminary data.</text>
</comment>
<dbReference type="Proteomes" id="UP000624703">
    <property type="component" value="Unassembled WGS sequence"/>
</dbReference>
<evidence type="ECO:0000313" key="8">
    <source>
        <dbReference type="Proteomes" id="UP000624703"/>
    </source>
</evidence>
<gene>
    <name evidence="7" type="ORF">JIN82_07250</name>
</gene>
<dbReference type="PANTHER" id="PTHR43025:SF3">
    <property type="entry name" value="MONOGALACTOSYLDIACYLGLYCEROL SYNTHASE 1, CHLOROPLASTIC"/>
    <property type="match status" value="1"/>
</dbReference>
<dbReference type="Pfam" id="PF04101">
    <property type="entry name" value="Glyco_tran_28_C"/>
    <property type="match status" value="1"/>
</dbReference>
<comment type="similarity">
    <text evidence="2">Belongs to the glycosyltransferase 28 family.</text>
</comment>
<evidence type="ECO:0000256" key="4">
    <source>
        <dbReference type="ARBA" id="ARBA00022679"/>
    </source>
</evidence>
<keyword evidence="3" id="KW-0328">Glycosyltransferase</keyword>
<reference evidence="7" key="1">
    <citation type="submission" date="2021-01" db="EMBL/GenBank/DDBJ databases">
        <title>Modified the classification status of verrucomicrobia.</title>
        <authorList>
            <person name="Feng X."/>
        </authorList>
    </citation>
    <scope>NUCLEOTIDE SEQUENCE</scope>
    <source>
        <strain evidence="7">_KCTC 22039</strain>
    </source>
</reference>
<evidence type="ECO:0000259" key="6">
    <source>
        <dbReference type="Pfam" id="PF06925"/>
    </source>
</evidence>
<sequence>MANQSDILILTAGFGEGHNSAARNLESAFEGKNNPLYLDPCAAGSPRLNDFLRKFYRYITTHHPRLWYSIYQSTENHDFSKERLPFMRPPERRLDLAIRHYQPRAIISTYPLYPYFVDRSFQKGAPRCPVFTVVTDSININAAWRNAPTDYFLVTDETTKESLIDQKIPAEKIIITGFPVNPKFAQLPVLQPDCSTEKFKILYFTTAKKPQVRRILKALLERHPHTQVTVVLGKNVRKLYSRAREAKEQFPGRVKIIGWTKRVPELMSEHHLVVGKAGGATVHEALAAACPMLIHHLVPGQEEGNLELLKLLGGGDLADTSDKLRELIHQLLENDAALWRKMKSELYARRHPQAATDIVELVNQSVVAEQ</sequence>
<dbReference type="GO" id="GO:0009247">
    <property type="term" value="P:glycolipid biosynthetic process"/>
    <property type="evidence" value="ECO:0007669"/>
    <property type="project" value="InterPro"/>
</dbReference>
<dbReference type="Pfam" id="PF06925">
    <property type="entry name" value="MGDG_synth"/>
    <property type="match status" value="1"/>
</dbReference>
<dbReference type="Gene3D" id="3.40.50.2000">
    <property type="entry name" value="Glycogen Phosphorylase B"/>
    <property type="match status" value="1"/>
</dbReference>
<organism evidence="7 8">
    <name type="scientific">Persicirhabdus sediminis</name>
    <dbReference type="NCBI Taxonomy" id="454144"/>
    <lineage>
        <taxon>Bacteria</taxon>
        <taxon>Pseudomonadati</taxon>
        <taxon>Verrucomicrobiota</taxon>
        <taxon>Verrucomicrobiia</taxon>
        <taxon>Verrucomicrobiales</taxon>
        <taxon>Verrucomicrobiaceae</taxon>
        <taxon>Persicirhabdus</taxon>
    </lineage>
</organism>
<dbReference type="InterPro" id="IPR050519">
    <property type="entry name" value="Glycosyltransf_28_UgtP"/>
</dbReference>
<protein>
    <recommendedName>
        <fullName evidence="9">Processive 1,2-diacylglycerol beta-glucosyltransferase</fullName>
    </recommendedName>
</protein>